<reference evidence="2 3" key="1">
    <citation type="journal article" date="2016" name="Nat. Commun.">
        <title>Thousands of microbial genomes shed light on interconnected biogeochemical processes in an aquifer system.</title>
        <authorList>
            <person name="Anantharaman K."/>
            <person name="Brown C.T."/>
            <person name="Hug L.A."/>
            <person name="Sharon I."/>
            <person name="Castelle C.J."/>
            <person name="Probst A.J."/>
            <person name="Thomas B.C."/>
            <person name="Singh A."/>
            <person name="Wilkins M.J."/>
            <person name="Karaoz U."/>
            <person name="Brodie E.L."/>
            <person name="Williams K.H."/>
            <person name="Hubbard S.S."/>
            <person name="Banfield J.F."/>
        </authorList>
    </citation>
    <scope>NUCLEOTIDE SEQUENCE [LARGE SCALE GENOMIC DNA]</scope>
</reference>
<protein>
    <recommendedName>
        <fullName evidence="4">Phospholipid/glycerol acyltransferase domain-containing protein</fullName>
    </recommendedName>
</protein>
<dbReference type="Proteomes" id="UP000177369">
    <property type="component" value="Unassembled WGS sequence"/>
</dbReference>
<dbReference type="AlphaFoldDB" id="A0A1F5GAN6"/>
<evidence type="ECO:0000256" key="1">
    <source>
        <dbReference type="SAM" id="MobiDB-lite"/>
    </source>
</evidence>
<accession>A0A1F5GAN6</accession>
<name>A0A1F5GAN6_9BACT</name>
<organism evidence="2 3">
    <name type="scientific">Candidatus Curtissbacteria bacterium RIFCSPHIGHO2_02_FULL_40_16b</name>
    <dbReference type="NCBI Taxonomy" id="1797714"/>
    <lineage>
        <taxon>Bacteria</taxon>
        <taxon>Candidatus Curtissiibacteriota</taxon>
    </lineage>
</organism>
<evidence type="ECO:0000313" key="3">
    <source>
        <dbReference type="Proteomes" id="UP000177369"/>
    </source>
</evidence>
<feature type="region of interest" description="Disordered" evidence="1">
    <location>
        <begin position="1"/>
        <end position="20"/>
    </location>
</feature>
<gene>
    <name evidence="2" type="ORF">A3D04_03795</name>
</gene>
<evidence type="ECO:0008006" key="4">
    <source>
        <dbReference type="Google" id="ProtNLM"/>
    </source>
</evidence>
<proteinExistence type="predicted"/>
<comment type="caution">
    <text evidence="2">The sequence shown here is derived from an EMBL/GenBank/DDBJ whole genome shotgun (WGS) entry which is preliminary data.</text>
</comment>
<dbReference type="EMBL" id="MFBD01000017">
    <property type="protein sequence ID" value="OGD88895.1"/>
    <property type="molecule type" value="Genomic_DNA"/>
</dbReference>
<sequence length="261" mass="29553">MSERLHPKSPAFQRDTESPQSDIELYRAICRSAEFGEKRNPLADMQTLLELKRLELSPNPSLVSVDSGPIIFVPNHFGRNLAARDYYLPTTEESFISVAATTLSVANLFQIDEKVSWVLKKLPPNRLEYRKTRQTQNATISCYGYIGIEEGKSYNTMKEIVKRIKSGKHIGMFAQLKPHHELRHINPRFPQMLEIIQRGIECVQIMPVSIYIEGNIINVMLSKPVVMSKQDDALVLTERIMRIVAKGLPDNLQGAYGSPSG</sequence>
<evidence type="ECO:0000313" key="2">
    <source>
        <dbReference type="EMBL" id="OGD88895.1"/>
    </source>
</evidence>